<keyword evidence="3" id="KW-0808">Transferase</keyword>
<dbReference type="AlphaFoldDB" id="A0A1G6GUP9"/>
<gene>
    <name evidence="9" type="ORF">GA0111570_10596</name>
</gene>
<reference evidence="9 10" key="1">
    <citation type="submission" date="2016-06" db="EMBL/GenBank/DDBJ databases">
        <authorList>
            <person name="Olsen C.W."/>
            <person name="Carey S."/>
            <person name="Hinshaw L."/>
            <person name="Karasin A.I."/>
        </authorList>
    </citation>
    <scope>NUCLEOTIDE SEQUENCE [LARGE SCALE GENOMIC DNA]</scope>
    <source>
        <strain evidence="9 10">LZ-22</strain>
    </source>
</reference>
<accession>A0A1G6GUP9</accession>
<keyword evidence="10" id="KW-1185">Reference proteome</keyword>
<evidence type="ECO:0000256" key="3">
    <source>
        <dbReference type="ARBA" id="ARBA00022679"/>
    </source>
</evidence>
<dbReference type="GO" id="GO:0016758">
    <property type="term" value="F:hexosyltransferase activity"/>
    <property type="evidence" value="ECO:0007669"/>
    <property type="project" value="InterPro"/>
</dbReference>
<feature type="transmembrane region" description="Helical" evidence="8">
    <location>
        <begin position="264"/>
        <end position="290"/>
    </location>
</feature>
<organism evidence="9 10">
    <name type="scientific">Raineyella antarctica</name>
    <dbReference type="NCBI Taxonomy" id="1577474"/>
    <lineage>
        <taxon>Bacteria</taxon>
        <taxon>Bacillati</taxon>
        <taxon>Actinomycetota</taxon>
        <taxon>Actinomycetes</taxon>
        <taxon>Propionibacteriales</taxon>
        <taxon>Propionibacteriaceae</taxon>
        <taxon>Raineyella</taxon>
    </lineage>
</organism>
<dbReference type="RefSeq" id="WP_092609566.1">
    <property type="nucleotide sequence ID" value="NZ_FMYF01000005.1"/>
</dbReference>
<feature type="transmembrane region" description="Helical" evidence="8">
    <location>
        <begin position="91"/>
        <end position="112"/>
    </location>
</feature>
<keyword evidence="5 8" id="KW-1133">Transmembrane helix</keyword>
<feature type="transmembrane region" description="Helical" evidence="8">
    <location>
        <begin position="325"/>
        <end position="343"/>
    </location>
</feature>
<feature type="transmembrane region" description="Helical" evidence="8">
    <location>
        <begin position="124"/>
        <end position="142"/>
    </location>
</feature>
<evidence type="ECO:0000313" key="9">
    <source>
        <dbReference type="EMBL" id="SDB85709.1"/>
    </source>
</evidence>
<protein>
    <recommendedName>
        <fullName evidence="11">DUF2029 domain-containing protein</fullName>
    </recommendedName>
</protein>
<dbReference type="STRING" id="1577474.GA0111570_10596"/>
<evidence type="ECO:0000256" key="2">
    <source>
        <dbReference type="ARBA" id="ARBA00022475"/>
    </source>
</evidence>
<evidence type="ECO:0008006" key="11">
    <source>
        <dbReference type="Google" id="ProtNLM"/>
    </source>
</evidence>
<comment type="similarity">
    <text evidence="7">Belongs to the glycosyltransferase 87 family.</text>
</comment>
<feature type="transmembrane region" description="Helical" evidence="8">
    <location>
        <begin position="396"/>
        <end position="417"/>
    </location>
</feature>
<feature type="transmembrane region" description="Helical" evidence="8">
    <location>
        <begin position="355"/>
        <end position="376"/>
    </location>
</feature>
<keyword evidence="6 8" id="KW-0472">Membrane</keyword>
<sequence>MTLTEPSPTSRRNAALGAAGTALLWVGLRLVMLALFLGKEMHARGDVGYYFSKVTALPAVGLDRTLTEYPTPVVWLLQLPRLLGARDGDSYLVVFMVLMALLDAGLTAWLWWRDRGARSRSGAASYWMFFTFLVGPLLYLRFDIVPAVLAAAALLLLTRVPAVSGGLVALGAAIKLWPALLVAGLFGRRDKRAGVWWGFGATGVVLVAASLLAGGWDRLVSPLAWQGERGLQIESVWATPTMVNVLAHPGRYYIQLSPFQAYEIFGPGVGVMLVVASAATVVGGLAIIALAVKAWRSRGHDLATAAMTMTAIVAVMVVTNKTFSPQYLVWLAGPLSVLVLTGAKRTRTVQERAMLVLALALALLTHLVYPLYYGWVTDAGPGQGRTTMTLVLAARNVGMLAFTVMAFGQAWSMLGAFRGRERDSIA</sequence>
<evidence type="ECO:0000256" key="1">
    <source>
        <dbReference type="ARBA" id="ARBA00004651"/>
    </source>
</evidence>
<name>A0A1G6GUP9_9ACTN</name>
<dbReference type="GO" id="GO:0005886">
    <property type="term" value="C:plasma membrane"/>
    <property type="evidence" value="ECO:0007669"/>
    <property type="project" value="UniProtKB-SubCell"/>
</dbReference>
<feature type="transmembrane region" description="Helical" evidence="8">
    <location>
        <begin position="14"/>
        <end position="37"/>
    </location>
</feature>
<dbReference type="Proteomes" id="UP000199086">
    <property type="component" value="Unassembled WGS sequence"/>
</dbReference>
<evidence type="ECO:0000256" key="4">
    <source>
        <dbReference type="ARBA" id="ARBA00022692"/>
    </source>
</evidence>
<proteinExistence type="inferred from homology"/>
<feature type="transmembrane region" description="Helical" evidence="8">
    <location>
        <begin position="302"/>
        <end position="319"/>
    </location>
</feature>
<dbReference type="OrthoDB" id="581198at2"/>
<dbReference type="Pfam" id="PF09594">
    <property type="entry name" value="GT87"/>
    <property type="match status" value="1"/>
</dbReference>
<feature type="transmembrane region" description="Helical" evidence="8">
    <location>
        <begin position="195"/>
        <end position="216"/>
    </location>
</feature>
<evidence type="ECO:0000313" key="10">
    <source>
        <dbReference type="Proteomes" id="UP000199086"/>
    </source>
</evidence>
<evidence type="ECO:0000256" key="8">
    <source>
        <dbReference type="SAM" id="Phobius"/>
    </source>
</evidence>
<dbReference type="InterPro" id="IPR018584">
    <property type="entry name" value="GT87"/>
</dbReference>
<keyword evidence="4 8" id="KW-0812">Transmembrane</keyword>
<evidence type="ECO:0000256" key="6">
    <source>
        <dbReference type="ARBA" id="ARBA00023136"/>
    </source>
</evidence>
<evidence type="ECO:0000256" key="5">
    <source>
        <dbReference type="ARBA" id="ARBA00022989"/>
    </source>
</evidence>
<dbReference type="EMBL" id="FMYF01000005">
    <property type="protein sequence ID" value="SDB85709.1"/>
    <property type="molecule type" value="Genomic_DNA"/>
</dbReference>
<evidence type="ECO:0000256" key="7">
    <source>
        <dbReference type="ARBA" id="ARBA00024033"/>
    </source>
</evidence>
<keyword evidence="2" id="KW-1003">Cell membrane</keyword>
<comment type="subcellular location">
    <subcellularLocation>
        <location evidence="1">Cell membrane</location>
        <topology evidence="1">Multi-pass membrane protein</topology>
    </subcellularLocation>
</comment>